<dbReference type="GO" id="GO:0003887">
    <property type="term" value="F:DNA-directed DNA polymerase activity"/>
    <property type="evidence" value="ECO:0007669"/>
    <property type="project" value="UniProtKB-KW"/>
</dbReference>
<dbReference type="Pfam" id="PF13177">
    <property type="entry name" value="DNA_pol3_delta2"/>
    <property type="match status" value="1"/>
</dbReference>
<comment type="catalytic activity">
    <reaction evidence="7">
        <text>DNA(n) + a 2'-deoxyribonucleoside 5'-triphosphate = DNA(n+1) + diphosphate</text>
        <dbReference type="Rhea" id="RHEA:22508"/>
        <dbReference type="Rhea" id="RHEA-COMP:17339"/>
        <dbReference type="Rhea" id="RHEA-COMP:17340"/>
        <dbReference type="ChEBI" id="CHEBI:33019"/>
        <dbReference type="ChEBI" id="CHEBI:61560"/>
        <dbReference type="ChEBI" id="CHEBI:173112"/>
        <dbReference type="EC" id="2.7.7.7"/>
    </reaction>
</comment>
<dbReference type="EC" id="2.7.7.7" evidence="1"/>
<keyword evidence="4 9" id="KW-0548">Nucleotidyltransferase</keyword>
<dbReference type="PANTHER" id="PTHR11669">
    <property type="entry name" value="REPLICATION FACTOR C / DNA POLYMERASE III GAMMA-TAU SUBUNIT"/>
    <property type="match status" value="1"/>
</dbReference>
<evidence type="ECO:0000256" key="6">
    <source>
        <dbReference type="ARBA" id="ARBA00022932"/>
    </source>
</evidence>
<dbReference type="GO" id="GO:0008408">
    <property type="term" value="F:3'-5' exonuclease activity"/>
    <property type="evidence" value="ECO:0007669"/>
    <property type="project" value="InterPro"/>
</dbReference>
<dbReference type="Pfam" id="PF09115">
    <property type="entry name" value="DNApol3-delta_C"/>
    <property type="match status" value="1"/>
</dbReference>
<accession>A0A3B0WC86</accession>
<dbReference type="GO" id="GO:0009360">
    <property type="term" value="C:DNA polymerase III complex"/>
    <property type="evidence" value="ECO:0007669"/>
    <property type="project" value="InterPro"/>
</dbReference>
<dbReference type="PANTHER" id="PTHR11669:SF8">
    <property type="entry name" value="DNA POLYMERASE III SUBUNIT DELTA"/>
    <property type="match status" value="1"/>
</dbReference>
<proteinExistence type="predicted"/>
<organism evidence="9">
    <name type="scientific">hydrothermal vent metagenome</name>
    <dbReference type="NCBI Taxonomy" id="652676"/>
    <lineage>
        <taxon>unclassified sequences</taxon>
        <taxon>metagenomes</taxon>
        <taxon>ecological metagenomes</taxon>
    </lineage>
</organism>
<evidence type="ECO:0000256" key="5">
    <source>
        <dbReference type="ARBA" id="ARBA00022705"/>
    </source>
</evidence>
<dbReference type="SUPFAM" id="SSF52540">
    <property type="entry name" value="P-loop containing nucleoside triphosphate hydrolases"/>
    <property type="match status" value="1"/>
</dbReference>
<dbReference type="InterPro" id="IPR004622">
    <property type="entry name" value="DNA_pol_HolB"/>
</dbReference>
<evidence type="ECO:0000256" key="4">
    <source>
        <dbReference type="ARBA" id="ARBA00022695"/>
    </source>
</evidence>
<name>A0A3B0WC86_9ZZZZ</name>
<evidence type="ECO:0000313" key="9">
    <source>
        <dbReference type="EMBL" id="VAW52911.1"/>
    </source>
</evidence>
<evidence type="ECO:0000256" key="3">
    <source>
        <dbReference type="ARBA" id="ARBA00022679"/>
    </source>
</evidence>
<protein>
    <recommendedName>
        <fullName evidence="2">DNA polymerase III subunit delta'</fullName>
        <ecNumber evidence="1">2.7.7.7</ecNumber>
    </recommendedName>
</protein>
<dbReference type="Gene3D" id="3.40.50.300">
    <property type="entry name" value="P-loop containing nucleotide triphosphate hydrolases"/>
    <property type="match status" value="1"/>
</dbReference>
<feature type="domain" description="DNA polymerase III delta subunit C-terminal" evidence="8">
    <location>
        <begin position="223"/>
        <end position="328"/>
    </location>
</feature>
<dbReference type="NCBIfam" id="TIGR00678">
    <property type="entry name" value="holB"/>
    <property type="match status" value="1"/>
</dbReference>
<dbReference type="InterPro" id="IPR027417">
    <property type="entry name" value="P-loop_NTPase"/>
</dbReference>
<dbReference type="GO" id="GO:0006261">
    <property type="term" value="P:DNA-templated DNA replication"/>
    <property type="evidence" value="ECO:0007669"/>
    <property type="project" value="TreeGrafter"/>
</dbReference>
<keyword evidence="3 9" id="KW-0808">Transferase</keyword>
<dbReference type="InterPro" id="IPR050238">
    <property type="entry name" value="DNA_Rep/Repair_Clamp_Loader"/>
</dbReference>
<dbReference type="InterPro" id="IPR015199">
    <property type="entry name" value="DNA_pol_III_delta_C"/>
</dbReference>
<evidence type="ECO:0000259" key="8">
    <source>
        <dbReference type="Pfam" id="PF09115"/>
    </source>
</evidence>
<gene>
    <name evidence="9" type="ORF">MNBD_GAMMA06-2155</name>
</gene>
<keyword evidence="5" id="KW-0235">DNA replication</keyword>
<dbReference type="EMBL" id="UOFD01000054">
    <property type="protein sequence ID" value="VAW52911.1"/>
    <property type="molecule type" value="Genomic_DNA"/>
</dbReference>
<evidence type="ECO:0000256" key="1">
    <source>
        <dbReference type="ARBA" id="ARBA00012417"/>
    </source>
</evidence>
<dbReference type="GO" id="GO:0003677">
    <property type="term" value="F:DNA binding"/>
    <property type="evidence" value="ECO:0007669"/>
    <property type="project" value="InterPro"/>
</dbReference>
<dbReference type="AlphaFoldDB" id="A0A3B0WC86"/>
<keyword evidence="6" id="KW-0239">DNA-directed DNA polymerase</keyword>
<evidence type="ECO:0000256" key="7">
    <source>
        <dbReference type="ARBA" id="ARBA00049244"/>
    </source>
</evidence>
<evidence type="ECO:0000256" key="2">
    <source>
        <dbReference type="ARBA" id="ARBA00014363"/>
    </source>
</evidence>
<sequence>MFYPWQQIQWQQINQLINTERLPHALFLHGNEGLGKTNFAISLANALLCKQPTETNQACGVCQACQLLAANTHPDLYYLKPVPAENTKSKKPALNIRIDDVRGLCNKLNQTSQYGGYRVAILQQADQLTLSAANSLLKTLEEPGKDVLIILTSARSHRLPVTIRSRCQLLRFTVPDEAQALSWLKENQQDANVTEKQLAQALSYAFGSPLLALNNLQKVEQQQLLAEAMTAKVSGKNSILYAAKLAKFNKVQVLEGMLSWALDLSKLLACGSEINITNEQSRDKLKTLAKGVNSQHLFRFYDQLNFNVLHTSIAVNEQLLWENLLLSWDDL</sequence>
<reference evidence="9" key="1">
    <citation type="submission" date="2018-06" db="EMBL/GenBank/DDBJ databases">
        <authorList>
            <person name="Zhirakovskaya E."/>
        </authorList>
    </citation>
    <scope>NUCLEOTIDE SEQUENCE</scope>
</reference>